<dbReference type="FunFam" id="3.20.20.10:FF:000002">
    <property type="entry name" value="Alanine racemase"/>
    <property type="match status" value="1"/>
</dbReference>
<feature type="binding site" evidence="5 7">
    <location>
        <position position="303"/>
    </location>
    <ligand>
        <name>substrate</name>
    </ligand>
</feature>
<dbReference type="InterPro" id="IPR011079">
    <property type="entry name" value="Ala_racemase_C"/>
</dbReference>
<dbReference type="Gene3D" id="2.40.37.10">
    <property type="entry name" value="Lyase, Ornithine Decarboxylase, Chain A, domain 1"/>
    <property type="match status" value="1"/>
</dbReference>
<accession>A0A127M530</accession>
<evidence type="ECO:0000256" key="5">
    <source>
        <dbReference type="HAMAP-Rule" id="MF_01201"/>
    </source>
</evidence>
<feature type="active site" description="Proton acceptor; specific for D-alanine" evidence="5">
    <location>
        <position position="35"/>
    </location>
</feature>
<dbReference type="EC" id="5.1.1.1" evidence="5"/>
<dbReference type="NCBIfam" id="TIGR00492">
    <property type="entry name" value="alr"/>
    <property type="match status" value="1"/>
</dbReference>
<dbReference type="SMART" id="SM01005">
    <property type="entry name" value="Ala_racemase_C"/>
    <property type="match status" value="1"/>
</dbReference>
<dbReference type="RefSeq" id="WP_008247736.1">
    <property type="nucleotide sequence ID" value="NZ_CP014544.1"/>
</dbReference>
<evidence type="ECO:0000256" key="6">
    <source>
        <dbReference type="PIRSR" id="PIRSR600821-50"/>
    </source>
</evidence>
<feature type="binding site" evidence="5 7">
    <location>
        <position position="131"/>
    </location>
    <ligand>
        <name>substrate</name>
    </ligand>
</feature>
<evidence type="ECO:0000256" key="3">
    <source>
        <dbReference type="ARBA" id="ARBA00022898"/>
    </source>
</evidence>
<dbReference type="SUPFAM" id="SSF50621">
    <property type="entry name" value="Alanine racemase C-terminal domain-like"/>
    <property type="match status" value="1"/>
</dbReference>
<proteinExistence type="inferred from homology"/>
<evidence type="ECO:0000313" key="10">
    <source>
        <dbReference type="Proteomes" id="UP000074119"/>
    </source>
</evidence>
<dbReference type="InterPro" id="IPR009006">
    <property type="entry name" value="Ala_racemase/Decarboxylase_C"/>
</dbReference>
<organism evidence="9 10">
    <name type="scientific">Zhongshania aliphaticivorans</name>
    <dbReference type="NCBI Taxonomy" id="1470434"/>
    <lineage>
        <taxon>Bacteria</taxon>
        <taxon>Pseudomonadati</taxon>
        <taxon>Pseudomonadota</taxon>
        <taxon>Gammaproteobacteria</taxon>
        <taxon>Cellvibrionales</taxon>
        <taxon>Spongiibacteraceae</taxon>
        <taxon>Zhongshania</taxon>
    </lineage>
</organism>
<evidence type="ECO:0000259" key="8">
    <source>
        <dbReference type="SMART" id="SM01005"/>
    </source>
</evidence>
<evidence type="ECO:0000256" key="7">
    <source>
        <dbReference type="PIRSR" id="PIRSR600821-52"/>
    </source>
</evidence>
<dbReference type="InterPro" id="IPR000821">
    <property type="entry name" value="Ala_racemase"/>
</dbReference>
<feature type="modified residue" description="N6-(pyridoxal phosphate)lysine" evidence="5 6">
    <location>
        <position position="35"/>
    </location>
</feature>
<dbReference type="Pfam" id="PF00842">
    <property type="entry name" value="Ala_racemase_C"/>
    <property type="match status" value="1"/>
</dbReference>
<dbReference type="Pfam" id="PF01168">
    <property type="entry name" value="Ala_racemase_N"/>
    <property type="match status" value="1"/>
</dbReference>
<protein>
    <recommendedName>
        <fullName evidence="5">Alanine racemase</fullName>
        <ecNumber evidence="5">5.1.1.1</ecNumber>
    </recommendedName>
</protein>
<sequence length="358" mass="38864">MHSTTWIELSSEALRHNASIVRQLAPKAAILAMVKANGYGHGASWVAEHLKNTVNGFAVARPCEARLLRAANPRARILLLGTLLDSDILLECATLNLDVVVHDLATAKRLAHTPLPRPIAAWLKLNIGMNRLGMSATEFNEAHKLLGATAHVSTVQHMSHFSDAEDIDPSLSQQQSQKLLTLSNSLGEYPISMANSAAIIAHPDTHHDWVRPGIMLYGDDPTQRLSGAQALKPVMNFKARVIAVRDVAEAEGVGYNRRWRAKTAARIATVAAGYADGYPRNAPDGTPVLVNGQRASVAGRVSMDLMTIDVSHLPTTAIGDEVSLWGEGLPAAEVGKHCGTISYELFTRITERVDRFYR</sequence>
<reference evidence="9 10" key="1">
    <citation type="submission" date="2015-12" db="EMBL/GenBank/DDBJ databases">
        <authorList>
            <person name="Shamseldin A."/>
            <person name="Moawad H."/>
            <person name="Abd El-Rahim W.M."/>
            <person name="Sadowsky M.J."/>
        </authorList>
    </citation>
    <scope>NUCLEOTIDE SEQUENCE [LARGE SCALE GENOMIC DNA]</scope>
    <source>
        <strain evidence="9 10">SM2</strain>
    </source>
</reference>
<dbReference type="InterPro" id="IPR001608">
    <property type="entry name" value="Ala_racemase_N"/>
</dbReference>
<comment type="cofactor">
    <cofactor evidence="2 5 6">
        <name>pyridoxal 5'-phosphate</name>
        <dbReference type="ChEBI" id="CHEBI:597326"/>
    </cofactor>
</comment>
<comment type="pathway">
    <text evidence="5">Amino-acid biosynthesis; D-alanine biosynthesis; D-alanine from L-alanine: step 1/1.</text>
</comment>
<dbReference type="STRING" id="1470434.AZF00_08105"/>
<dbReference type="GO" id="GO:0008784">
    <property type="term" value="F:alanine racemase activity"/>
    <property type="evidence" value="ECO:0007669"/>
    <property type="project" value="UniProtKB-UniRule"/>
</dbReference>
<dbReference type="KEGG" id="zal:AZF00_08105"/>
<dbReference type="PANTHER" id="PTHR30511:SF0">
    <property type="entry name" value="ALANINE RACEMASE, CATABOLIC-RELATED"/>
    <property type="match status" value="1"/>
</dbReference>
<comment type="function">
    <text evidence="5">Catalyzes the interconversion of L-alanine and D-alanine. May also act on other amino acids.</text>
</comment>
<dbReference type="InterPro" id="IPR029066">
    <property type="entry name" value="PLP-binding_barrel"/>
</dbReference>
<dbReference type="GO" id="GO:0005829">
    <property type="term" value="C:cytosol"/>
    <property type="evidence" value="ECO:0007669"/>
    <property type="project" value="TreeGrafter"/>
</dbReference>
<dbReference type="GO" id="GO:0030632">
    <property type="term" value="P:D-alanine biosynthetic process"/>
    <property type="evidence" value="ECO:0007669"/>
    <property type="project" value="UniProtKB-UniRule"/>
</dbReference>
<dbReference type="PRINTS" id="PR00992">
    <property type="entry name" value="ALARACEMASE"/>
</dbReference>
<keyword evidence="4 5" id="KW-0413">Isomerase</keyword>
<gene>
    <name evidence="9" type="ORF">AZF00_08105</name>
</gene>
<comment type="similarity">
    <text evidence="5">Belongs to the alanine racemase family.</text>
</comment>
<dbReference type="UniPathway" id="UPA00042">
    <property type="reaction ID" value="UER00497"/>
</dbReference>
<dbReference type="SUPFAM" id="SSF51419">
    <property type="entry name" value="PLP-binding barrel"/>
    <property type="match status" value="1"/>
</dbReference>
<feature type="active site" description="Proton acceptor; specific for L-alanine" evidence="5">
    <location>
        <position position="255"/>
    </location>
</feature>
<dbReference type="HAMAP" id="MF_01201">
    <property type="entry name" value="Ala_racemase"/>
    <property type="match status" value="1"/>
</dbReference>
<dbReference type="PANTHER" id="PTHR30511">
    <property type="entry name" value="ALANINE RACEMASE"/>
    <property type="match status" value="1"/>
</dbReference>
<comment type="catalytic activity">
    <reaction evidence="1 5">
        <text>L-alanine = D-alanine</text>
        <dbReference type="Rhea" id="RHEA:20249"/>
        <dbReference type="ChEBI" id="CHEBI:57416"/>
        <dbReference type="ChEBI" id="CHEBI:57972"/>
        <dbReference type="EC" id="5.1.1.1"/>
    </reaction>
</comment>
<dbReference type="Proteomes" id="UP000074119">
    <property type="component" value="Chromosome"/>
</dbReference>
<dbReference type="AlphaFoldDB" id="A0A127M530"/>
<dbReference type="EMBL" id="CP014544">
    <property type="protein sequence ID" value="AMO68266.1"/>
    <property type="molecule type" value="Genomic_DNA"/>
</dbReference>
<evidence type="ECO:0000256" key="2">
    <source>
        <dbReference type="ARBA" id="ARBA00001933"/>
    </source>
</evidence>
<evidence type="ECO:0000313" key="9">
    <source>
        <dbReference type="EMBL" id="AMO68266.1"/>
    </source>
</evidence>
<evidence type="ECO:0000256" key="1">
    <source>
        <dbReference type="ARBA" id="ARBA00000316"/>
    </source>
</evidence>
<name>A0A127M530_9GAMM</name>
<keyword evidence="3 5" id="KW-0663">Pyridoxal phosphate</keyword>
<evidence type="ECO:0000256" key="4">
    <source>
        <dbReference type="ARBA" id="ARBA00023235"/>
    </source>
</evidence>
<dbReference type="Gene3D" id="3.20.20.10">
    <property type="entry name" value="Alanine racemase"/>
    <property type="match status" value="1"/>
</dbReference>
<feature type="domain" description="Alanine racemase C-terminal" evidence="8">
    <location>
        <begin position="234"/>
        <end position="358"/>
    </location>
</feature>
<dbReference type="GO" id="GO:0030170">
    <property type="term" value="F:pyridoxal phosphate binding"/>
    <property type="evidence" value="ECO:0007669"/>
    <property type="project" value="UniProtKB-UniRule"/>
</dbReference>